<keyword evidence="4" id="KW-0472">Membrane</keyword>
<feature type="transmembrane region" description="Helical" evidence="4">
    <location>
        <begin position="44"/>
        <end position="74"/>
    </location>
</feature>
<dbReference type="PANTHER" id="PTHR46332">
    <property type="entry name" value="ASPARTATE BETA-HYDROXYLASE DOMAIN-CONTAINING PROTEIN 2"/>
    <property type="match status" value="1"/>
</dbReference>
<feature type="transmembrane region" description="Helical" evidence="4">
    <location>
        <begin position="111"/>
        <end position="137"/>
    </location>
</feature>
<protein>
    <submittedName>
        <fullName evidence="6">Aspartyl/asparaginyl beta-hydroxylase domain-containing protein</fullName>
    </submittedName>
</protein>
<dbReference type="InterPro" id="IPR027443">
    <property type="entry name" value="IPNS-like_sf"/>
</dbReference>
<dbReference type="Gene3D" id="2.60.120.330">
    <property type="entry name" value="B-lactam Antibiotic, Isopenicillin N Synthase, Chain"/>
    <property type="match status" value="1"/>
</dbReference>
<dbReference type="Proteomes" id="UP000321323">
    <property type="component" value="Chromosome"/>
</dbReference>
<keyword evidence="7" id="KW-1185">Reference proteome</keyword>
<reference evidence="6 7" key="1">
    <citation type="journal article" date="2019" name="Int. J. Syst. Evol. Microbiol.">
        <title>The Draft Whole-Genome Sequence of the Antibiotic Producer Empedobacter haloabium ATCC 31962 Provides Indications for Its Taxonomic Reclassification.</title>
        <authorList>
            <person name="Miess H."/>
            <person name="Arlt P."/>
            <person name="Apel A.K."/>
            <person name="Weber T."/>
            <person name="Nieselt K."/>
            <person name="Hanssen F."/>
            <person name="Czemmel S."/>
            <person name="Nahnsen S."/>
            <person name="Gross H."/>
        </authorList>
    </citation>
    <scope>NUCLEOTIDE SEQUENCE [LARGE SCALE GENOMIC DNA]</scope>
    <source>
        <strain evidence="6 7">ATCC 31962</strain>
    </source>
</reference>
<evidence type="ECO:0000256" key="3">
    <source>
        <dbReference type="ARBA" id="ARBA00023002"/>
    </source>
</evidence>
<dbReference type="Pfam" id="PF05118">
    <property type="entry name" value="Asp_Arg_Hydrox"/>
    <property type="match status" value="1"/>
</dbReference>
<sequence length="379" mass="41887">MLNLYGQRGYQSFTVLLGMQALAFAGLGLMALGGTAALSLPAAIGSWLLVAATALFSLRTWTIVSEAGFCLGLLTWTTALRYQLRPLLLLAPIGCVAEWVLRSYGVAQWVAALPLLLISGLGLLCSAVLLFLVVTLAKRSRLRDERHAQVLAKVHAEHGPDATRRLTDSIDCRRGALDVNPFQMRRGLMLADLPATAWHDPDEFPWVAAFESAGDAIQAEALRACGGASGLAAYQYPGAVQGNWNVFWLVRNNQLTPEAEAMCPATVAALRQVTGFPFMREAHFSILQPHSRIRPHCDESNTWVTGHFGISVPAQCGIRVGRERRRWEEKKFLFFDTSYEHEAWNDSDSPRIVLLFDFLHPRLSTAERDFLMQLRGKAA</sequence>
<name>A0ABZ1UHX6_9BURK</name>
<dbReference type="SUPFAM" id="SSF51197">
    <property type="entry name" value="Clavaminate synthase-like"/>
    <property type="match status" value="1"/>
</dbReference>
<dbReference type="InterPro" id="IPR007803">
    <property type="entry name" value="Asp/Arg/Pro-Hydrxlase"/>
</dbReference>
<evidence type="ECO:0000256" key="1">
    <source>
        <dbReference type="ARBA" id="ARBA00007730"/>
    </source>
</evidence>
<organism evidence="6 7">
    <name type="scientific">[Empedobacter] haloabium</name>
    <dbReference type="NCBI Taxonomy" id="592317"/>
    <lineage>
        <taxon>Bacteria</taxon>
        <taxon>Pseudomonadati</taxon>
        <taxon>Pseudomonadota</taxon>
        <taxon>Betaproteobacteria</taxon>
        <taxon>Burkholderiales</taxon>
        <taxon>Oxalobacteraceae</taxon>
        <taxon>Telluria group</taxon>
        <taxon>Telluria group incertae sedis</taxon>
    </lineage>
</organism>
<keyword evidence="2" id="KW-0223">Dioxygenase</keyword>
<evidence type="ECO:0000313" key="7">
    <source>
        <dbReference type="Proteomes" id="UP000321323"/>
    </source>
</evidence>
<evidence type="ECO:0000259" key="5">
    <source>
        <dbReference type="Pfam" id="PF05118"/>
    </source>
</evidence>
<keyword evidence="3" id="KW-0560">Oxidoreductase</keyword>
<evidence type="ECO:0000256" key="4">
    <source>
        <dbReference type="SAM" id="Phobius"/>
    </source>
</evidence>
<feature type="domain" description="Aspartyl/asparaginy/proline hydroxylase" evidence="5">
    <location>
        <begin position="215"/>
        <end position="361"/>
    </location>
</feature>
<dbReference type="InterPro" id="IPR051821">
    <property type="entry name" value="Asp/Asn_beta-hydroxylase"/>
</dbReference>
<feature type="transmembrane region" description="Helical" evidence="4">
    <location>
        <begin position="12"/>
        <end position="32"/>
    </location>
</feature>
<keyword evidence="4" id="KW-0812">Transmembrane</keyword>
<keyword evidence="4" id="KW-1133">Transmembrane helix</keyword>
<evidence type="ECO:0000256" key="2">
    <source>
        <dbReference type="ARBA" id="ARBA00022964"/>
    </source>
</evidence>
<proteinExistence type="inferred from homology"/>
<feature type="transmembrane region" description="Helical" evidence="4">
    <location>
        <begin position="86"/>
        <end position="105"/>
    </location>
</feature>
<gene>
    <name evidence="6" type="ORF">E7V67_021960</name>
</gene>
<dbReference type="PANTHER" id="PTHR46332:SF5">
    <property type="entry name" value="ASPARTATE BETA-HYDROXYLASE DOMAIN CONTAINING 2"/>
    <property type="match status" value="1"/>
</dbReference>
<evidence type="ECO:0000313" key="6">
    <source>
        <dbReference type="EMBL" id="WUR12342.1"/>
    </source>
</evidence>
<dbReference type="EMBL" id="CP136508">
    <property type="protein sequence ID" value="WUR12342.1"/>
    <property type="molecule type" value="Genomic_DNA"/>
</dbReference>
<accession>A0ABZ1UHX6</accession>
<comment type="similarity">
    <text evidence="1">Belongs to the aspartyl/asparaginyl beta-hydroxylase family.</text>
</comment>